<protein>
    <submittedName>
        <fullName evidence="4">FAD-dependent monooxygenase</fullName>
    </submittedName>
</protein>
<dbReference type="InterPro" id="IPR036188">
    <property type="entry name" value="FAD/NAD-bd_sf"/>
</dbReference>
<dbReference type="RefSeq" id="WP_201875139.1">
    <property type="nucleotide sequence ID" value="NZ_JAERRF010000007.1"/>
</dbReference>
<keyword evidence="1" id="KW-0560">Oxidoreductase</keyword>
<dbReference type="PRINTS" id="PR00420">
    <property type="entry name" value="RNGMNOXGNASE"/>
</dbReference>
<dbReference type="Pfam" id="PF01494">
    <property type="entry name" value="FAD_binding_3"/>
    <property type="match status" value="1"/>
</dbReference>
<dbReference type="Proteomes" id="UP000634229">
    <property type="component" value="Unassembled WGS sequence"/>
</dbReference>
<evidence type="ECO:0000313" key="5">
    <source>
        <dbReference type="Proteomes" id="UP000634229"/>
    </source>
</evidence>
<gene>
    <name evidence="4" type="ORF">JK363_13705</name>
</gene>
<evidence type="ECO:0000256" key="2">
    <source>
        <dbReference type="ARBA" id="ARBA00023033"/>
    </source>
</evidence>
<dbReference type="GO" id="GO:0004497">
    <property type="term" value="F:monooxygenase activity"/>
    <property type="evidence" value="ECO:0007669"/>
    <property type="project" value="UniProtKB-KW"/>
</dbReference>
<accession>A0ABS1NC95</accession>
<reference evidence="4 5" key="1">
    <citation type="submission" date="2021-01" db="EMBL/GenBank/DDBJ databases">
        <title>WGS of actinomycetes isolated from Thailand.</title>
        <authorList>
            <person name="Thawai C."/>
        </authorList>
    </citation>
    <scope>NUCLEOTIDE SEQUENCE [LARGE SCALE GENOMIC DNA]</scope>
    <source>
        <strain evidence="4 5">CA1R205</strain>
    </source>
</reference>
<dbReference type="PANTHER" id="PTHR13789:SF309">
    <property type="entry name" value="PUTATIVE (AFU_ORTHOLOGUE AFUA_6G14510)-RELATED"/>
    <property type="match status" value="1"/>
</dbReference>
<evidence type="ECO:0000259" key="3">
    <source>
        <dbReference type="Pfam" id="PF01494"/>
    </source>
</evidence>
<dbReference type="EMBL" id="JAERRF010000007">
    <property type="protein sequence ID" value="MBL1097708.1"/>
    <property type="molecule type" value="Genomic_DNA"/>
</dbReference>
<dbReference type="SUPFAM" id="SSF51905">
    <property type="entry name" value="FAD/NAD(P)-binding domain"/>
    <property type="match status" value="1"/>
</dbReference>
<proteinExistence type="predicted"/>
<name>A0ABS1NC95_9ACTN</name>
<organism evidence="4 5">
    <name type="scientific">Streptomyces coffeae</name>
    <dbReference type="NCBI Taxonomy" id="621382"/>
    <lineage>
        <taxon>Bacteria</taxon>
        <taxon>Bacillati</taxon>
        <taxon>Actinomycetota</taxon>
        <taxon>Actinomycetes</taxon>
        <taxon>Kitasatosporales</taxon>
        <taxon>Streptomycetaceae</taxon>
        <taxon>Streptomyces</taxon>
    </lineage>
</organism>
<evidence type="ECO:0000313" key="4">
    <source>
        <dbReference type="EMBL" id="MBL1097708.1"/>
    </source>
</evidence>
<sequence>MKLLVVGAGVGGLAVARGALVAGHDVRVFERAEKPRTTGAAITVWAGGVGILREFGVRLDEAGARIDSIDARTDAGERLYTIDVLTSTKRLGHESLTVPRRSLLERLAEGLPSGTIEYGRDFNRFTDDGKRVTITFADGSTATGDVLIGADGHRSAVRRQLWGHDPTAPAGWATWQGLGTFLADVTGPHHGIMINGRDGFCGLMPAGEGLLQWWFSYPCTTDRGGPHLPTLRRRYGAWADPVPLVLEKVDEAEIEMFPHYTHRVPPRWGTGRATLVGDAAHTMPPVVAQGANQALEDAWVLTGRLTETTARGPDGTADTLRGYERARRRRAAPIARLAATEYTYRYRPPVIDRLTPSPVVSWAYRHWLTQTSDYLRGSGRRRTR</sequence>
<dbReference type="InterPro" id="IPR050493">
    <property type="entry name" value="FAD-dep_Monooxygenase_BioMet"/>
</dbReference>
<evidence type="ECO:0000256" key="1">
    <source>
        <dbReference type="ARBA" id="ARBA00023002"/>
    </source>
</evidence>
<dbReference type="PANTHER" id="PTHR13789">
    <property type="entry name" value="MONOOXYGENASE"/>
    <property type="match status" value="1"/>
</dbReference>
<dbReference type="InterPro" id="IPR002938">
    <property type="entry name" value="FAD-bd"/>
</dbReference>
<feature type="domain" description="FAD-binding" evidence="3">
    <location>
        <begin position="3"/>
        <end position="335"/>
    </location>
</feature>
<dbReference type="Gene3D" id="3.50.50.60">
    <property type="entry name" value="FAD/NAD(P)-binding domain"/>
    <property type="match status" value="1"/>
</dbReference>
<keyword evidence="2 4" id="KW-0503">Monooxygenase</keyword>
<comment type="caution">
    <text evidence="4">The sequence shown here is derived from an EMBL/GenBank/DDBJ whole genome shotgun (WGS) entry which is preliminary data.</text>
</comment>
<keyword evidence="5" id="KW-1185">Reference proteome</keyword>